<dbReference type="Gene3D" id="2.60.120.10">
    <property type="entry name" value="Jelly Rolls"/>
    <property type="match status" value="1"/>
</dbReference>
<proteinExistence type="predicted"/>
<name>A0A4R6V9U9_9PSEU</name>
<evidence type="ECO:0000259" key="2">
    <source>
        <dbReference type="Pfam" id="PF07883"/>
    </source>
</evidence>
<protein>
    <submittedName>
        <fullName evidence="3">Putative RmlC-like cupin family protein</fullName>
    </submittedName>
</protein>
<comment type="caution">
    <text evidence="3">The sequence shown here is derived from an EMBL/GenBank/DDBJ whole genome shotgun (WGS) entry which is preliminary data.</text>
</comment>
<organism evidence="3 4">
    <name type="scientific">Actinomycetospora succinea</name>
    <dbReference type="NCBI Taxonomy" id="663603"/>
    <lineage>
        <taxon>Bacteria</taxon>
        <taxon>Bacillati</taxon>
        <taxon>Actinomycetota</taxon>
        <taxon>Actinomycetes</taxon>
        <taxon>Pseudonocardiales</taxon>
        <taxon>Pseudonocardiaceae</taxon>
        <taxon>Actinomycetospora</taxon>
    </lineage>
</organism>
<reference evidence="3 4" key="1">
    <citation type="submission" date="2019-03" db="EMBL/GenBank/DDBJ databases">
        <title>Genomic Encyclopedia of Type Strains, Phase IV (KMG-IV): sequencing the most valuable type-strain genomes for metagenomic binning, comparative biology and taxonomic classification.</title>
        <authorList>
            <person name="Goeker M."/>
        </authorList>
    </citation>
    <scope>NUCLEOTIDE SEQUENCE [LARGE SCALE GENOMIC DNA]</scope>
    <source>
        <strain evidence="3 4">DSM 45775</strain>
    </source>
</reference>
<dbReference type="Pfam" id="PF07883">
    <property type="entry name" value="Cupin_2"/>
    <property type="match status" value="1"/>
</dbReference>
<dbReference type="AlphaFoldDB" id="A0A4R6V9U9"/>
<feature type="domain" description="Cupin type-2" evidence="2">
    <location>
        <begin position="57"/>
        <end position="122"/>
    </location>
</feature>
<dbReference type="SUPFAM" id="SSF51182">
    <property type="entry name" value="RmlC-like cupins"/>
    <property type="match status" value="1"/>
</dbReference>
<evidence type="ECO:0000313" key="4">
    <source>
        <dbReference type="Proteomes" id="UP000295705"/>
    </source>
</evidence>
<dbReference type="EMBL" id="SNYO01000005">
    <property type="protein sequence ID" value="TDQ55668.1"/>
    <property type="molecule type" value="Genomic_DNA"/>
</dbReference>
<dbReference type="Proteomes" id="UP000295705">
    <property type="component" value="Unassembled WGS sequence"/>
</dbReference>
<evidence type="ECO:0000256" key="1">
    <source>
        <dbReference type="SAM" id="MobiDB-lite"/>
    </source>
</evidence>
<feature type="region of interest" description="Disordered" evidence="1">
    <location>
        <begin position="100"/>
        <end position="145"/>
    </location>
</feature>
<dbReference type="PANTHER" id="PTHR40112">
    <property type="entry name" value="H2HPP ISOMERASE"/>
    <property type="match status" value="1"/>
</dbReference>
<dbReference type="InterPro" id="IPR013096">
    <property type="entry name" value="Cupin_2"/>
</dbReference>
<accession>A0A4R6V9U9</accession>
<dbReference type="InterPro" id="IPR014710">
    <property type="entry name" value="RmlC-like_jellyroll"/>
</dbReference>
<gene>
    <name evidence="3" type="ORF">EV188_10564</name>
</gene>
<evidence type="ECO:0000313" key="3">
    <source>
        <dbReference type="EMBL" id="TDQ55668.1"/>
    </source>
</evidence>
<dbReference type="InterPro" id="IPR052535">
    <property type="entry name" value="Bacilysin_H2HPP_isomerase"/>
</dbReference>
<keyword evidence="4" id="KW-1185">Reference proteome</keyword>
<dbReference type="InterPro" id="IPR011051">
    <property type="entry name" value="RmlC_Cupin_sf"/>
</dbReference>
<feature type="region of interest" description="Disordered" evidence="1">
    <location>
        <begin position="1"/>
        <end position="21"/>
    </location>
</feature>
<dbReference type="OrthoDB" id="3620182at2"/>
<dbReference type="PANTHER" id="PTHR40112:SF1">
    <property type="entry name" value="H2HPP ISOMERASE"/>
    <property type="match status" value="1"/>
</dbReference>
<sequence length="145" mass="15056">MRCRSWASSDPGGSDSLLAVSSEPVEVFPGDALAEGDPTPGMRRQVAFSSDALWAGLVHTEPGAASGWHHHGEHETSLYVVRGAMRLEFGPGGGDVVEAGPGDFLRVPPHTVHRESNPTGERSTAVIGRAGEGPPTVNVDGPDPA</sequence>